<feature type="domain" description="Multidrug resistance protein MdtA-like alpha-helical hairpin" evidence="3">
    <location>
        <begin position="101"/>
        <end position="168"/>
    </location>
</feature>
<comment type="caution">
    <text evidence="4">The sequence shown here is derived from an EMBL/GenBank/DDBJ whole genome shotgun (WGS) entry which is preliminary data.</text>
</comment>
<dbReference type="GO" id="GO:0015562">
    <property type="term" value="F:efflux transmembrane transporter activity"/>
    <property type="evidence" value="ECO:0007669"/>
    <property type="project" value="TreeGrafter"/>
</dbReference>
<proteinExistence type="inferred from homology"/>
<evidence type="ECO:0000259" key="3">
    <source>
        <dbReference type="Pfam" id="PF25876"/>
    </source>
</evidence>
<dbReference type="PANTHER" id="PTHR30469">
    <property type="entry name" value="MULTIDRUG RESISTANCE PROTEIN MDTA"/>
    <property type="match status" value="1"/>
</dbReference>
<dbReference type="Gene3D" id="2.40.50.100">
    <property type="match status" value="1"/>
</dbReference>
<dbReference type="AlphaFoldDB" id="A0A564WED4"/>
<sequence>MRPAVRSILFIGAIAVALTGCEAESPAVPEQIRPIRTFTVTEVASGQVRRFSAVIQPSDTSQLSFQVGGNVREVRVSQGDKVAAGNVLAVLDQEPYRLDVRAAEADLARARAELANKRADFERQRTLYRQGWVARVRFDNAERDYRAASSRVDYSLARLDLARRDLANTTLAAPFAGSIAVRSVDPFVEVRAGQVVFQIDAEGGLEAEFGVPETVIAEIALGMPVQVQTPQVAEPLAALVTEIGSAAGAGTIFPVRAALTEPPPTLRPGMTAEATLTLAHGATDVGFFVPLSAVAAGEQPGDGFVFVYDPKTSTVNRRAVKTTQAARGNVVAVTGIKIGERLASAGTSFLADGQRVALLVPDLES</sequence>
<evidence type="ECO:0000256" key="1">
    <source>
        <dbReference type="ARBA" id="ARBA00009477"/>
    </source>
</evidence>
<evidence type="ECO:0000313" key="4">
    <source>
        <dbReference type="EMBL" id="VUX46509.1"/>
    </source>
</evidence>
<accession>A0A564WED4</accession>
<dbReference type="Gene3D" id="2.40.420.20">
    <property type="match status" value="1"/>
</dbReference>
<dbReference type="NCBIfam" id="TIGR01730">
    <property type="entry name" value="RND_mfp"/>
    <property type="match status" value="1"/>
</dbReference>
<gene>
    <name evidence="4" type="ORF">DF3PA_230011</name>
</gene>
<dbReference type="Gene3D" id="1.10.287.470">
    <property type="entry name" value="Helix hairpin bin"/>
    <property type="match status" value="1"/>
</dbReference>
<dbReference type="PROSITE" id="PS51257">
    <property type="entry name" value="PROKAR_LIPOPROTEIN"/>
    <property type="match status" value="1"/>
</dbReference>
<dbReference type="EMBL" id="UXAT02000016">
    <property type="protein sequence ID" value="VUX46509.1"/>
    <property type="molecule type" value="Genomic_DNA"/>
</dbReference>
<feature type="coiled-coil region" evidence="2">
    <location>
        <begin position="100"/>
        <end position="127"/>
    </location>
</feature>
<reference evidence="4" key="1">
    <citation type="submission" date="2018-11" db="EMBL/GenBank/DDBJ databases">
        <authorList>
            <person name="Onetto C."/>
        </authorList>
    </citation>
    <scope>NUCLEOTIDE SEQUENCE [LARGE SCALE GENOMIC DNA]</scope>
</reference>
<keyword evidence="5" id="KW-1185">Reference proteome</keyword>
<organism evidence="4 5">
    <name type="scientific">Candidatus Defluviicoccus seviourii</name>
    <dbReference type="NCBI Taxonomy" id="2565273"/>
    <lineage>
        <taxon>Bacteria</taxon>
        <taxon>Pseudomonadati</taxon>
        <taxon>Pseudomonadota</taxon>
        <taxon>Alphaproteobacteria</taxon>
        <taxon>Rhodospirillales</taxon>
        <taxon>Rhodospirillaceae</taxon>
        <taxon>Defluviicoccus</taxon>
    </lineage>
</organism>
<evidence type="ECO:0000313" key="5">
    <source>
        <dbReference type="Proteomes" id="UP000326641"/>
    </source>
</evidence>
<dbReference type="InterPro" id="IPR006143">
    <property type="entry name" value="RND_pump_MFP"/>
</dbReference>
<dbReference type="GO" id="GO:1990281">
    <property type="term" value="C:efflux pump complex"/>
    <property type="evidence" value="ECO:0007669"/>
    <property type="project" value="TreeGrafter"/>
</dbReference>
<dbReference type="InterPro" id="IPR058624">
    <property type="entry name" value="MdtA-like_HH"/>
</dbReference>
<dbReference type="Gene3D" id="2.40.30.170">
    <property type="match status" value="1"/>
</dbReference>
<comment type="similarity">
    <text evidence="1">Belongs to the membrane fusion protein (MFP) (TC 8.A.1) family.</text>
</comment>
<dbReference type="Pfam" id="PF25876">
    <property type="entry name" value="HH_MFP_RND"/>
    <property type="match status" value="1"/>
</dbReference>
<dbReference type="SUPFAM" id="SSF111369">
    <property type="entry name" value="HlyD-like secretion proteins"/>
    <property type="match status" value="1"/>
</dbReference>
<name>A0A564WED4_9PROT</name>
<dbReference type="Proteomes" id="UP000326641">
    <property type="component" value="Unassembled WGS sequence"/>
</dbReference>
<dbReference type="PANTHER" id="PTHR30469:SF15">
    <property type="entry name" value="HLYD FAMILY OF SECRETION PROTEINS"/>
    <property type="match status" value="1"/>
</dbReference>
<evidence type="ECO:0000256" key="2">
    <source>
        <dbReference type="SAM" id="Coils"/>
    </source>
</evidence>
<keyword evidence="2" id="KW-0175">Coiled coil</keyword>
<protein>
    <recommendedName>
        <fullName evidence="3">Multidrug resistance protein MdtA-like alpha-helical hairpin domain-containing protein</fullName>
    </recommendedName>
</protein>